<organism evidence="1">
    <name type="scientific">Iridovirus Liz-CrIV</name>
    <dbReference type="NCBI Taxonomy" id="2594309"/>
    <lineage>
        <taxon>Viruses</taxon>
        <taxon>Varidnaviria</taxon>
        <taxon>Bamfordvirae</taxon>
        <taxon>Nucleocytoviricota</taxon>
        <taxon>Megaviricetes</taxon>
        <taxon>Pimascovirales</taxon>
        <taxon>Pimascovirales incertae sedis</taxon>
        <taxon>Iridoviridae</taxon>
    </lineage>
</organism>
<sequence>MDKYTIRQLFMYLSNNQYVYCRKCIFTPLRGDLNDCTNCPQSYSKNKDIIWFLTPPTTPTNYYSYLKDSHDYKQSCIETRVIVDFCVWCSLTNTTRTKNILNEFFKTYKNGTLHPSTKLNVIDTMNDLGFFNNNFKLIDEDASEFENY</sequence>
<proteinExistence type="predicted"/>
<protein>
    <submittedName>
        <fullName evidence="1">Uncharacterized protein</fullName>
    </submittedName>
</protein>
<evidence type="ECO:0000313" key="1">
    <source>
        <dbReference type="EMBL" id="QEA08297.1"/>
    </source>
</evidence>
<name>A0A5B8RMP5_9VIRU</name>
<accession>A0A5B8RMP5</accession>
<reference evidence="1" key="1">
    <citation type="journal article" date="2019" name="Viruses">
        <title>Detection and Characterization of Invertebrate Iridoviruses Found in Reptiles and Prey Insects in Europe over the Past Two Decades.</title>
        <authorList>
            <person name="Papp T."/>
            <person name="Marschang R.E."/>
        </authorList>
    </citation>
    <scope>NUCLEOTIDE SEQUENCE</scope>
    <source>
        <strain evidence="1">Liz-CrIV</strain>
    </source>
</reference>
<dbReference type="EMBL" id="MN081869">
    <property type="protein sequence ID" value="QEA08297.1"/>
    <property type="molecule type" value="Genomic_DNA"/>
</dbReference>